<feature type="compositionally biased region" description="Low complexity" evidence="1">
    <location>
        <begin position="16"/>
        <end position="40"/>
    </location>
</feature>
<dbReference type="AlphaFoldDB" id="A0A3N4JVJ1"/>
<protein>
    <submittedName>
        <fullName evidence="2">Uncharacterized protein</fullName>
    </submittedName>
</protein>
<accession>A0A3N4JVJ1</accession>
<sequence>MSLPLNQDTLNAMAHRTTLPPSLLGGPRSPTKSPRPYSPSLLPPGSPHGVPLQTLLPMFSRIEHTASCPNKAMNVGNRIVAQGSTFPNVRRELGCNETCYVQLANMAPATDANPRISAPLPGFRTSLQKIFGDQTVDMADQEALAQLAAQASSFRPSQESPITVSQILPSSPPDTHMDLVPYVQIPDSQPTADIAMTLGNGQNSDGTGIGDSQHAATSQELLRKVHFSSPIASFAKVREIPATDSGNFTPDKQRQPRYPEAKKEKKKQWKDLTAPSHHSS</sequence>
<dbReference type="EMBL" id="ML120375">
    <property type="protein sequence ID" value="RPB01198.1"/>
    <property type="molecule type" value="Genomic_DNA"/>
</dbReference>
<evidence type="ECO:0000256" key="1">
    <source>
        <dbReference type="SAM" id="MobiDB-lite"/>
    </source>
</evidence>
<proteinExistence type="predicted"/>
<dbReference type="Proteomes" id="UP000276215">
    <property type="component" value="Unassembled WGS sequence"/>
</dbReference>
<dbReference type="OrthoDB" id="5499807at2759"/>
<keyword evidence="3" id="KW-1185">Reference proteome</keyword>
<organism evidence="2 3">
    <name type="scientific">Choiromyces venosus 120613-1</name>
    <dbReference type="NCBI Taxonomy" id="1336337"/>
    <lineage>
        <taxon>Eukaryota</taxon>
        <taxon>Fungi</taxon>
        <taxon>Dikarya</taxon>
        <taxon>Ascomycota</taxon>
        <taxon>Pezizomycotina</taxon>
        <taxon>Pezizomycetes</taxon>
        <taxon>Pezizales</taxon>
        <taxon>Tuberaceae</taxon>
        <taxon>Choiromyces</taxon>
    </lineage>
</organism>
<feature type="region of interest" description="Disordered" evidence="1">
    <location>
        <begin position="238"/>
        <end position="280"/>
    </location>
</feature>
<reference evidence="2 3" key="1">
    <citation type="journal article" date="2018" name="Nat. Ecol. Evol.">
        <title>Pezizomycetes genomes reveal the molecular basis of ectomycorrhizal truffle lifestyle.</title>
        <authorList>
            <person name="Murat C."/>
            <person name="Payen T."/>
            <person name="Noel B."/>
            <person name="Kuo A."/>
            <person name="Morin E."/>
            <person name="Chen J."/>
            <person name="Kohler A."/>
            <person name="Krizsan K."/>
            <person name="Balestrini R."/>
            <person name="Da Silva C."/>
            <person name="Montanini B."/>
            <person name="Hainaut M."/>
            <person name="Levati E."/>
            <person name="Barry K.W."/>
            <person name="Belfiori B."/>
            <person name="Cichocki N."/>
            <person name="Clum A."/>
            <person name="Dockter R.B."/>
            <person name="Fauchery L."/>
            <person name="Guy J."/>
            <person name="Iotti M."/>
            <person name="Le Tacon F."/>
            <person name="Lindquist E.A."/>
            <person name="Lipzen A."/>
            <person name="Malagnac F."/>
            <person name="Mello A."/>
            <person name="Molinier V."/>
            <person name="Miyauchi S."/>
            <person name="Poulain J."/>
            <person name="Riccioni C."/>
            <person name="Rubini A."/>
            <person name="Sitrit Y."/>
            <person name="Splivallo R."/>
            <person name="Traeger S."/>
            <person name="Wang M."/>
            <person name="Zifcakova L."/>
            <person name="Wipf D."/>
            <person name="Zambonelli A."/>
            <person name="Paolocci F."/>
            <person name="Nowrousian M."/>
            <person name="Ottonello S."/>
            <person name="Baldrian P."/>
            <person name="Spatafora J.W."/>
            <person name="Henrissat B."/>
            <person name="Nagy L.G."/>
            <person name="Aury J.M."/>
            <person name="Wincker P."/>
            <person name="Grigoriev I.V."/>
            <person name="Bonfante P."/>
            <person name="Martin F.M."/>
        </authorList>
    </citation>
    <scope>NUCLEOTIDE SEQUENCE [LARGE SCALE GENOMIC DNA]</scope>
    <source>
        <strain evidence="2 3">120613-1</strain>
    </source>
</reference>
<feature type="compositionally biased region" description="Basic and acidic residues" evidence="1">
    <location>
        <begin position="251"/>
        <end position="263"/>
    </location>
</feature>
<feature type="region of interest" description="Disordered" evidence="1">
    <location>
        <begin position="16"/>
        <end position="48"/>
    </location>
</feature>
<name>A0A3N4JVJ1_9PEZI</name>
<evidence type="ECO:0000313" key="2">
    <source>
        <dbReference type="EMBL" id="RPB01198.1"/>
    </source>
</evidence>
<gene>
    <name evidence="2" type="ORF">L873DRAFT_1788507</name>
</gene>
<evidence type="ECO:0000313" key="3">
    <source>
        <dbReference type="Proteomes" id="UP000276215"/>
    </source>
</evidence>